<name>A0A6J4TFN2_9SPHN</name>
<evidence type="ECO:0000259" key="4">
    <source>
        <dbReference type="PROSITE" id="PS50109"/>
    </source>
</evidence>
<dbReference type="EMBL" id="CADCVZ010000059">
    <property type="protein sequence ID" value="CAA9521923.1"/>
    <property type="molecule type" value="Genomic_DNA"/>
</dbReference>
<dbReference type="EC" id="2.7.13.3" evidence="2"/>
<evidence type="ECO:0000256" key="2">
    <source>
        <dbReference type="ARBA" id="ARBA00012438"/>
    </source>
</evidence>
<comment type="catalytic activity">
    <reaction evidence="1">
        <text>ATP + protein L-histidine = ADP + protein N-phospho-L-histidine.</text>
        <dbReference type="EC" id="2.7.13.3"/>
    </reaction>
</comment>
<proteinExistence type="predicted"/>
<evidence type="ECO:0000313" key="5">
    <source>
        <dbReference type="EMBL" id="CAA9521923.1"/>
    </source>
</evidence>
<dbReference type="InterPro" id="IPR036097">
    <property type="entry name" value="HisK_dim/P_sf"/>
</dbReference>
<dbReference type="AlphaFoldDB" id="A0A6J4TFN2"/>
<gene>
    <name evidence="5" type="ORF">AVDCRST_MAG09-2191</name>
</gene>
<evidence type="ECO:0000256" key="3">
    <source>
        <dbReference type="SAM" id="MobiDB-lite"/>
    </source>
</evidence>
<dbReference type="InterPro" id="IPR003661">
    <property type="entry name" value="HisK_dim/P_dom"/>
</dbReference>
<accession>A0A6J4TFN2</accession>
<dbReference type="CDD" id="cd00082">
    <property type="entry name" value="HisKA"/>
    <property type="match status" value="1"/>
</dbReference>
<dbReference type="SMART" id="SM00388">
    <property type="entry name" value="HisKA"/>
    <property type="match status" value="1"/>
</dbReference>
<sequence length="454" mass="48556">MQWRQLVELVARGAGTSDPALLDRALERIAVLSSEVPDAVRLAAAKAIAGPGVPRALLAVFLDRPEVAAPLLAAAQLDDLDWAELREKAAPQVQELMSAQRSDRRDEGAAKTGLAELSVAEARQAPAAPSNADPPGLFRWECGPTGEIDWIEGAARAALIGRSLAEDFGQRFAARLPFKDEALVIAREGEMAGEWRWSGTPAFFPDTGRFAGYHGSARRGPDEETGAGEPPVEAPSLDSDHLRELIHELRTPLNAIIGFGEIIEGQILGPAHRAYRDRAAEIVRQARRLVAAVDDLDLAAKLQSGRLDGEDASSLAELLADVAQALEPAMAAKRVRLTVEPTGRTVRTALRHDLATRLLNRFVDAVLGAVTEGEELSLRAQRQARLIAVSLDRPRALRGVGEQELLDPTFDAGADSGLGTGFALRLVRGLAIVAGGRLDITADRLSLHLPAARS</sequence>
<dbReference type="PROSITE" id="PS50109">
    <property type="entry name" value="HIS_KIN"/>
    <property type="match status" value="1"/>
</dbReference>
<dbReference type="InterPro" id="IPR005467">
    <property type="entry name" value="His_kinase_dom"/>
</dbReference>
<dbReference type="GO" id="GO:0000155">
    <property type="term" value="F:phosphorelay sensor kinase activity"/>
    <property type="evidence" value="ECO:0007669"/>
    <property type="project" value="InterPro"/>
</dbReference>
<feature type="region of interest" description="Disordered" evidence="3">
    <location>
        <begin position="213"/>
        <end position="235"/>
    </location>
</feature>
<organism evidence="5">
    <name type="scientific">uncultured Sphingomonas sp</name>
    <dbReference type="NCBI Taxonomy" id="158754"/>
    <lineage>
        <taxon>Bacteria</taxon>
        <taxon>Pseudomonadati</taxon>
        <taxon>Pseudomonadota</taxon>
        <taxon>Alphaproteobacteria</taxon>
        <taxon>Sphingomonadales</taxon>
        <taxon>Sphingomonadaceae</taxon>
        <taxon>Sphingomonas</taxon>
        <taxon>environmental samples</taxon>
    </lineage>
</organism>
<dbReference type="SUPFAM" id="SSF47384">
    <property type="entry name" value="Homodimeric domain of signal transducing histidine kinase"/>
    <property type="match status" value="1"/>
</dbReference>
<dbReference type="RefSeq" id="WP_294174421.1">
    <property type="nucleotide sequence ID" value="NZ_CADCVZ010000059.1"/>
</dbReference>
<dbReference type="Pfam" id="PF00512">
    <property type="entry name" value="HisKA"/>
    <property type="match status" value="1"/>
</dbReference>
<evidence type="ECO:0000256" key="1">
    <source>
        <dbReference type="ARBA" id="ARBA00000085"/>
    </source>
</evidence>
<protein>
    <recommendedName>
        <fullName evidence="2">histidine kinase</fullName>
        <ecNumber evidence="2">2.7.13.3</ecNumber>
    </recommendedName>
</protein>
<reference evidence="5" key="1">
    <citation type="submission" date="2020-02" db="EMBL/GenBank/DDBJ databases">
        <authorList>
            <person name="Meier V. D."/>
        </authorList>
    </citation>
    <scope>NUCLEOTIDE SEQUENCE</scope>
    <source>
        <strain evidence="5">AVDCRST_MAG09</strain>
    </source>
</reference>
<feature type="domain" description="Histidine kinase" evidence="4">
    <location>
        <begin position="244"/>
        <end position="440"/>
    </location>
</feature>
<dbReference type="Gene3D" id="1.10.287.130">
    <property type="match status" value="1"/>
</dbReference>